<dbReference type="PRINTS" id="PR00032">
    <property type="entry name" value="HTHARAC"/>
</dbReference>
<organism evidence="5 6">
    <name type="scientific">Aquirhabdus parva</name>
    <dbReference type="NCBI Taxonomy" id="2283318"/>
    <lineage>
        <taxon>Bacteria</taxon>
        <taxon>Pseudomonadati</taxon>
        <taxon>Pseudomonadota</taxon>
        <taxon>Gammaproteobacteria</taxon>
        <taxon>Moraxellales</taxon>
        <taxon>Moraxellaceae</taxon>
        <taxon>Aquirhabdus</taxon>
    </lineage>
</organism>
<dbReference type="InterPro" id="IPR032687">
    <property type="entry name" value="AraC-type_N"/>
</dbReference>
<dbReference type="InterPro" id="IPR009057">
    <property type="entry name" value="Homeodomain-like_sf"/>
</dbReference>
<dbReference type="PROSITE" id="PS01124">
    <property type="entry name" value="HTH_ARAC_FAMILY_2"/>
    <property type="match status" value="1"/>
</dbReference>
<dbReference type="KEGG" id="mbah:HYN46_03620"/>
<accession>A0A345PB56</accession>
<keyword evidence="6" id="KW-1185">Reference proteome</keyword>
<dbReference type="InterPro" id="IPR018060">
    <property type="entry name" value="HTH_AraC"/>
</dbReference>
<keyword evidence="1" id="KW-0805">Transcription regulation</keyword>
<evidence type="ECO:0000313" key="6">
    <source>
        <dbReference type="Proteomes" id="UP000253940"/>
    </source>
</evidence>
<dbReference type="SUPFAM" id="SSF46689">
    <property type="entry name" value="Homeodomain-like"/>
    <property type="match status" value="1"/>
</dbReference>
<dbReference type="Pfam" id="PF12625">
    <property type="entry name" value="Arabinose_bd"/>
    <property type="match status" value="1"/>
</dbReference>
<dbReference type="AlphaFoldDB" id="A0A345PB56"/>
<dbReference type="PANTHER" id="PTHR47894">
    <property type="entry name" value="HTH-TYPE TRANSCRIPTIONAL REGULATOR GADX"/>
    <property type="match status" value="1"/>
</dbReference>
<keyword evidence="3" id="KW-0804">Transcription</keyword>
<dbReference type="Pfam" id="PF12833">
    <property type="entry name" value="HTH_18"/>
    <property type="match status" value="1"/>
</dbReference>
<keyword evidence="2" id="KW-0238">DNA-binding</keyword>
<evidence type="ECO:0000313" key="5">
    <source>
        <dbReference type="EMBL" id="AXI04515.1"/>
    </source>
</evidence>
<evidence type="ECO:0000256" key="3">
    <source>
        <dbReference type="ARBA" id="ARBA00023163"/>
    </source>
</evidence>
<dbReference type="OrthoDB" id="5582699at2"/>
<dbReference type="EMBL" id="CP031222">
    <property type="protein sequence ID" value="AXI04515.1"/>
    <property type="molecule type" value="Genomic_DNA"/>
</dbReference>
<dbReference type="Proteomes" id="UP000253940">
    <property type="component" value="Chromosome"/>
</dbReference>
<sequence>MLQTSLAATYASYMLRLAESRGIEAEQLLAHTDLIASTLLQPQARIFAWQQAIIVHNLLKLTNDPSLAIEIGLRSNLTKAGFIGYGLMSCATLRDAIELGRRFLPTQVPFFKLRFDVENEMAVVTVEEAFPLWHFRTFAIENFLIEVSEIFRSLLVGQYTPGKYQQLQLYFDYPEPDYFAAYKDRLPKLYFNQAANQFRFSARMLDQPISTANPAMAQLVISQGESELARLGLTENWLDRVRALLECQAGQYPDLPSIAVQLHLSERTFKRKLAEQNLSFSELLETVMLRDAYALLQNSMLSIDEVSQRLGYQDRSNFTRAFKRWTGQTPSEYRTTLSA</sequence>
<gene>
    <name evidence="5" type="ORF">HYN46_03620</name>
</gene>
<feature type="domain" description="HTH araC/xylS-type" evidence="4">
    <location>
        <begin position="239"/>
        <end position="336"/>
    </location>
</feature>
<proteinExistence type="predicted"/>
<reference evidence="5 6" key="1">
    <citation type="submission" date="2018-07" db="EMBL/GenBank/DDBJ databases">
        <title>Genome sequencing of Moraxellaceae gen. HYN0046.</title>
        <authorList>
            <person name="Kim M."/>
            <person name="Yi H."/>
        </authorList>
    </citation>
    <scope>NUCLEOTIDE SEQUENCE [LARGE SCALE GENOMIC DNA]</scope>
    <source>
        <strain evidence="5 6">HYN0046</strain>
    </source>
</reference>
<dbReference type="SMART" id="SM00342">
    <property type="entry name" value="HTH_ARAC"/>
    <property type="match status" value="1"/>
</dbReference>
<dbReference type="InterPro" id="IPR020449">
    <property type="entry name" value="Tscrpt_reg_AraC-type_HTH"/>
</dbReference>
<dbReference type="GO" id="GO:0005829">
    <property type="term" value="C:cytosol"/>
    <property type="evidence" value="ECO:0007669"/>
    <property type="project" value="TreeGrafter"/>
</dbReference>
<dbReference type="GO" id="GO:0003700">
    <property type="term" value="F:DNA-binding transcription factor activity"/>
    <property type="evidence" value="ECO:0007669"/>
    <property type="project" value="InterPro"/>
</dbReference>
<dbReference type="PANTHER" id="PTHR47894:SF1">
    <property type="entry name" value="HTH-TYPE TRANSCRIPTIONAL REGULATOR VQSM"/>
    <property type="match status" value="1"/>
</dbReference>
<evidence type="ECO:0000259" key="4">
    <source>
        <dbReference type="PROSITE" id="PS01124"/>
    </source>
</evidence>
<dbReference type="Gene3D" id="1.10.10.60">
    <property type="entry name" value="Homeodomain-like"/>
    <property type="match status" value="1"/>
</dbReference>
<evidence type="ECO:0000256" key="1">
    <source>
        <dbReference type="ARBA" id="ARBA00023015"/>
    </source>
</evidence>
<protein>
    <submittedName>
        <fullName evidence="5">AraC family transcriptional regulator</fullName>
    </submittedName>
</protein>
<name>A0A345PB56_9GAMM</name>
<evidence type="ECO:0000256" key="2">
    <source>
        <dbReference type="ARBA" id="ARBA00023125"/>
    </source>
</evidence>
<dbReference type="GO" id="GO:0000976">
    <property type="term" value="F:transcription cis-regulatory region binding"/>
    <property type="evidence" value="ECO:0007669"/>
    <property type="project" value="TreeGrafter"/>
</dbReference>